<dbReference type="HOGENOM" id="CLU_058630_0_0_0"/>
<dbReference type="SUPFAM" id="SSF101898">
    <property type="entry name" value="NHL repeat"/>
    <property type="match status" value="1"/>
</dbReference>
<reference evidence="2 3" key="1">
    <citation type="journal article" date="2012" name="Stand. Genomic Sci.">
        <title>Complete genome sequence of Terriglobus saanensis type strain SP1PR4(T), an Acidobacteria from tundra soil.</title>
        <authorList>
            <person name="Rawat S.R."/>
            <person name="Mannisto M.K."/>
            <person name="Starovoytov V."/>
            <person name="Goodwin L."/>
            <person name="Nolan M."/>
            <person name="Hauser L."/>
            <person name="Land M."/>
            <person name="Davenport K.W."/>
            <person name="Woyke T."/>
            <person name="Haggblom M.M."/>
        </authorList>
    </citation>
    <scope>NUCLEOTIDE SEQUENCE</scope>
    <source>
        <strain evidence="3">ATCC BAA-1853 / DSM 23119 / SP1PR4</strain>
    </source>
</reference>
<sequence length="424" mass="44388">MTKLNLLPAASGLIIATLALAPAPAQAASGAATIESSRAAAKLQYAGALTFSPDGVLFVGDNISGAVFAYPMSEGAASTMAAALDIEGIDVRIAALLKTPKSSVHINGMAVHPTSHDVYLSVSFGAGSPALVKVSPAGVLSKVDLARAKPTSWVVPDAPTPDEHFRDRTGDLPLPTAAARDHLKAMTPMRSMTIVDMKVHNGELFLAGISNQEFSSTLRRVSYPFNGRSSSTAVRIYHVAHERYETRAPIRAMGFATIDGQDTLIAFLTCSPVVEIPIAELKDGAKVTGRTVADIGNGQPLSVVSVSFKGESSLFVTNVGHDPRMIPISGLQKAVAYLPENSPHGGVGDWRAEYPLGPVGKSLMFIGSSLFADKLDDNHLVSVTRDAPSGSLNLQAVLTFPLPVNNLGEVWAEQDFKGGGPGGK</sequence>
<dbReference type="InterPro" id="IPR011041">
    <property type="entry name" value="Quinoprot_gluc/sorb_DH_b-prop"/>
</dbReference>
<evidence type="ECO:0000313" key="2">
    <source>
        <dbReference type="EMBL" id="ADV84362.1"/>
    </source>
</evidence>
<dbReference type="RefSeq" id="WP_013570092.1">
    <property type="nucleotide sequence ID" value="NC_014963.1"/>
</dbReference>
<name>E8UZL9_TERSS</name>
<organism evidence="2 3">
    <name type="scientific">Terriglobus saanensis (strain ATCC BAA-1853 / DSM 23119 / SP1PR4)</name>
    <dbReference type="NCBI Taxonomy" id="401053"/>
    <lineage>
        <taxon>Bacteria</taxon>
        <taxon>Pseudomonadati</taxon>
        <taxon>Acidobacteriota</taxon>
        <taxon>Terriglobia</taxon>
        <taxon>Terriglobales</taxon>
        <taxon>Acidobacteriaceae</taxon>
        <taxon>Terriglobus</taxon>
    </lineage>
</organism>
<gene>
    <name evidence="2" type="ordered locus">AciPR4_3609</name>
</gene>
<feature type="chain" id="PRO_5003232874" evidence="1">
    <location>
        <begin position="28"/>
        <end position="424"/>
    </location>
</feature>
<feature type="signal peptide" evidence="1">
    <location>
        <begin position="1"/>
        <end position="27"/>
    </location>
</feature>
<dbReference type="EMBL" id="CP002467">
    <property type="protein sequence ID" value="ADV84362.1"/>
    <property type="molecule type" value="Genomic_DNA"/>
</dbReference>
<dbReference type="Proteomes" id="UP000006844">
    <property type="component" value="Chromosome"/>
</dbReference>
<accession>E8UZL9</accession>
<dbReference type="AlphaFoldDB" id="E8UZL9"/>
<proteinExistence type="predicted"/>
<keyword evidence="1" id="KW-0732">Signal</keyword>
<evidence type="ECO:0000313" key="3">
    <source>
        <dbReference type="Proteomes" id="UP000006844"/>
    </source>
</evidence>
<dbReference type="STRING" id="401053.AciPR4_3609"/>
<dbReference type="KEGG" id="tsa:AciPR4_3609"/>
<dbReference type="SUPFAM" id="SSF50952">
    <property type="entry name" value="Soluble quinoprotein glucose dehydrogenase"/>
    <property type="match status" value="1"/>
</dbReference>
<dbReference type="eggNOG" id="ENOG502Z9SH">
    <property type="taxonomic scope" value="Bacteria"/>
</dbReference>
<evidence type="ECO:0000256" key="1">
    <source>
        <dbReference type="SAM" id="SignalP"/>
    </source>
</evidence>
<keyword evidence="3" id="KW-1185">Reference proteome</keyword>
<protein>
    <submittedName>
        <fullName evidence="2">Uncharacterized protein</fullName>
    </submittedName>
</protein>
<dbReference type="OrthoDB" id="237405at2"/>